<dbReference type="PANTHER" id="PTHR22946">
    <property type="entry name" value="DIENELACTONE HYDROLASE DOMAIN-CONTAINING PROTEIN-RELATED"/>
    <property type="match status" value="1"/>
</dbReference>
<dbReference type="AlphaFoldDB" id="A0A7W6R8E8"/>
<evidence type="ECO:0000259" key="4">
    <source>
        <dbReference type="Pfam" id="PF01738"/>
    </source>
</evidence>
<dbReference type="SUPFAM" id="SSF53474">
    <property type="entry name" value="alpha/beta-Hydrolases"/>
    <property type="match status" value="1"/>
</dbReference>
<evidence type="ECO:0000256" key="2">
    <source>
        <dbReference type="SAM" id="MobiDB-lite"/>
    </source>
</evidence>
<dbReference type="GO" id="GO:0052689">
    <property type="term" value="F:carboxylic ester hydrolase activity"/>
    <property type="evidence" value="ECO:0007669"/>
    <property type="project" value="UniProtKB-ARBA"/>
</dbReference>
<dbReference type="PANTHER" id="PTHR22946:SF9">
    <property type="entry name" value="POLYKETIDE TRANSFERASE AF380"/>
    <property type="match status" value="1"/>
</dbReference>
<gene>
    <name evidence="5" type="ORF">GGD57_005281</name>
</gene>
<sequence length="329" mass="36475">MAGRSRASHRDRRSRQLPHPAAERPALLCQPFSSGVQSPGFGQRWRRCVKTARLFLCLAAFLGVTLTGNPADADELVRFESVPVKLSAFRIRKAAEQGEILSQPPGTPLLGYLSRPQGDGPFPAVVILHGCDGLRLSVKDLWPQRLVRWGYAVLVVDSFTTRNIQDTCQSPLPDRVFDAYGALNFLSEQGFVDIGRVALMGFSAGGTVTLDATKIEGNEQLMERKFRAAVAYYPACDANQGDATVPTLIMTGDRDNWSPTERCRKRLARLSDNGPPIELDIYKGTYHDFDAPEFKVGRRVLGHIEKYNPDAAEKSIRSVHAFLRNYLAN</sequence>
<name>A0A7W6R8E8_9HYPH</name>
<protein>
    <submittedName>
        <fullName evidence="5">Dienelactone hydrolase</fullName>
    </submittedName>
</protein>
<accession>A0A7W6R8E8</accession>
<dbReference type="InterPro" id="IPR029058">
    <property type="entry name" value="AB_hydrolase_fold"/>
</dbReference>
<feature type="domain" description="Dienelactone hydrolase" evidence="4">
    <location>
        <begin position="111"/>
        <end position="326"/>
    </location>
</feature>
<dbReference type="InterPro" id="IPR002925">
    <property type="entry name" value="Dienelactn_hydro"/>
</dbReference>
<keyword evidence="3" id="KW-1133">Transmembrane helix</keyword>
<keyword evidence="3" id="KW-0812">Transmembrane</keyword>
<keyword evidence="3" id="KW-0472">Membrane</keyword>
<dbReference type="Pfam" id="PF01738">
    <property type="entry name" value="DLH"/>
    <property type="match status" value="1"/>
</dbReference>
<keyword evidence="1 5" id="KW-0378">Hydrolase</keyword>
<evidence type="ECO:0000313" key="5">
    <source>
        <dbReference type="EMBL" id="MBB4238667.1"/>
    </source>
</evidence>
<dbReference type="Proteomes" id="UP000540909">
    <property type="component" value="Unassembled WGS sequence"/>
</dbReference>
<feature type="region of interest" description="Disordered" evidence="2">
    <location>
        <begin position="1"/>
        <end position="20"/>
    </location>
</feature>
<dbReference type="InterPro" id="IPR050261">
    <property type="entry name" value="FrsA_esterase"/>
</dbReference>
<dbReference type="EMBL" id="JACIFY010000024">
    <property type="protein sequence ID" value="MBB4238667.1"/>
    <property type="molecule type" value="Genomic_DNA"/>
</dbReference>
<evidence type="ECO:0000313" key="6">
    <source>
        <dbReference type="Proteomes" id="UP000540909"/>
    </source>
</evidence>
<reference evidence="5 6" key="1">
    <citation type="submission" date="2020-08" db="EMBL/GenBank/DDBJ databases">
        <title>Genomic Encyclopedia of Type Strains, Phase IV (KMG-V): Genome sequencing to study the core and pangenomes of soil and plant-associated prokaryotes.</title>
        <authorList>
            <person name="Whitman W."/>
        </authorList>
    </citation>
    <scope>NUCLEOTIDE SEQUENCE [LARGE SCALE GENOMIC DNA]</scope>
    <source>
        <strain evidence="5 6">SEMIA 4089</strain>
    </source>
</reference>
<comment type="caution">
    <text evidence="5">The sequence shown here is derived from an EMBL/GenBank/DDBJ whole genome shotgun (WGS) entry which is preliminary data.</text>
</comment>
<evidence type="ECO:0000256" key="1">
    <source>
        <dbReference type="ARBA" id="ARBA00022801"/>
    </source>
</evidence>
<feature type="compositionally biased region" description="Basic residues" evidence="2">
    <location>
        <begin position="1"/>
        <end position="16"/>
    </location>
</feature>
<dbReference type="Gene3D" id="3.40.50.1820">
    <property type="entry name" value="alpha/beta hydrolase"/>
    <property type="match status" value="1"/>
</dbReference>
<evidence type="ECO:0000256" key="3">
    <source>
        <dbReference type="SAM" id="Phobius"/>
    </source>
</evidence>
<proteinExistence type="predicted"/>
<organism evidence="5 6">
    <name type="scientific">Rhizobium esperanzae</name>
    <dbReference type="NCBI Taxonomy" id="1967781"/>
    <lineage>
        <taxon>Bacteria</taxon>
        <taxon>Pseudomonadati</taxon>
        <taxon>Pseudomonadota</taxon>
        <taxon>Alphaproteobacteria</taxon>
        <taxon>Hyphomicrobiales</taxon>
        <taxon>Rhizobiaceae</taxon>
        <taxon>Rhizobium/Agrobacterium group</taxon>
        <taxon>Rhizobium</taxon>
    </lineage>
</organism>
<feature type="transmembrane region" description="Helical" evidence="3">
    <location>
        <begin position="54"/>
        <end position="71"/>
    </location>
</feature>